<evidence type="ECO:0000256" key="2">
    <source>
        <dbReference type="ARBA" id="ARBA00022741"/>
    </source>
</evidence>
<dbReference type="OrthoDB" id="8954335at2759"/>
<evidence type="ECO:0000256" key="1">
    <source>
        <dbReference type="ARBA" id="ARBA00008535"/>
    </source>
</evidence>
<keyword evidence="2" id="KW-0547">Nucleotide-binding</keyword>
<organism evidence="4 5">
    <name type="scientific">Mytilus edulis</name>
    <name type="common">Blue mussel</name>
    <dbReference type="NCBI Taxonomy" id="6550"/>
    <lineage>
        <taxon>Eukaryota</taxon>
        <taxon>Metazoa</taxon>
        <taxon>Spiralia</taxon>
        <taxon>Lophotrochozoa</taxon>
        <taxon>Mollusca</taxon>
        <taxon>Bivalvia</taxon>
        <taxon>Autobranchia</taxon>
        <taxon>Pteriomorphia</taxon>
        <taxon>Mytilida</taxon>
        <taxon>Mytiloidea</taxon>
        <taxon>Mytilidae</taxon>
        <taxon>Mytilinae</taxon>
        <taxon>Mytilus</taxon>
    </lineage>
</organism>
<comment type="similarity">
    <text evidence="1">Belongs to the TRAFAC class TrmE-Era-EngA-EngB-Septin-like GTPase superfamily. AIG1/Toc34/Toc159-like paraseptin GTPase family. IAN subfamily.</text>
</comment>
<dbReference type="InterPro" id="IPR027417">
    <property type="entry name" value="P-loop_NTPase"/>
</dbReference>
<dbReference type="PANTHER" id="PTHR32046:SF11">
    <property type="entry name" value="IMMUNE-ASSOCIATED NUCLEOTIDE-BINDING PROTEIN 10-LIKE"/>
    <property type="match status" value="1"/>
</dbReference>
<dbReference type="Gene3D" id="3.40.50.300">
    <property type="entry name" value="P-loop containing nucleotide triphosphate hydrolases"/>
    <property type="match status" value="1"/>
</dbReference>
<evidence type="ECO:0000313" key="5">
    <source>
        <dbReference type="Proteomes" id="UP000683360"/>
    </source>
</evidence>
<dbReference type="Proteomes" id="UP000683360">
    <property type="component" value="Unassembled WGS sequence"/>
</dbReference>
<dbReference type="PROSITE" id="PS00675">
    <property type="entry name" value="SIGMA54_INTERACT_1"/>
    <property type="match status" value="1"/>
</dbReference>
<accession>A0A8S3SX19</accession>
<sequence>MSMSGTLMLLSKKKDTDGTNLDIYQMKPEEIIGLANHVRCCNMSYESDNHKEKTIMLLGETGSGKSTLIDALFNYIAGVSLVDDYRFKLVNLTKEEKVKEGKQNESQTNGITCYRIPWKHGSKIDCKLCVIDTPGFNDTRGPEFDKQISEMVKNLFQKGIKGLDALCLVVNVTRVRITDREMYVFSSILELFAKDISDNIFLFLTHDDGATGEPTILQSLRKSDIPIKNGMHFRFNNANLFSILHSSEVWKAKDNNFSRFFDKT</sequence>
<feature type="domain" description="AIG1-type G" evidence="3">
    <location>
        <begin position="54"/>
        <end position="212"/>
    </location>
</feature>
<proteinExistence type="inferred from homology"/>
<dbReference type="Pfam" id="PF04548">
    <property type="entry name" value="AIG1"/>
    <property type="match status" value="1"/>
</dbReference>
<comment type="caution">
    <text evidence="4">The sequence shown here is derived from an EMBL/GenBank/DDBJ whole genome shotgun (WGS) entry which is preliminary data.</text>
</comment>
<dbReference type="SUPFAM" id="SSF52540">
    <property type="entry name" value="P-loop containing nucleoside triphosphate hydrolases"/>
    <property type="match status" value="2"/>
</dbReference>
<evidence type="ECO:0000313" key="4">
    <source>
        <dbReference type="EMBL" id="CAG2226130.1"/>
    </source>
</evidence>
<name>A0A8S3SX19_MYTED</name>
<gene>
    <name evidence="4" type="ORF">MEDL_39222</name>
</gene>
<dbReference type="InterPro" id="IPR006703">
    <property type="entry name" value="G_AIG1"/>
</dbReference>
<keyword evidence="5" id="KW-1185">Reference proteome</keyword>
<dbReference type="InterPro" id="IPR025662">
    <property type="entry name" value="Sigma_54_int_dom_ATP-bd_1"/>
</dbReference>
<reference evidence="4" key="1">
    <citation type="submission" date="2021-03" db="EMBL/GenBank/DDBJ databases">
        <authorList>
            <person name="Bekaert M."/>
        </authorList>
    </citation>
    <scope>NUCLEOTIDE SEQUENCE</scope>
</reference>
<dbReference type="EMBL" id="CAJPWZ010001874">
    <property type="protein sequence ID" value="CAG2226130.1"/>
    <property type="molecule type" value="Genomic_DNA"/>
</dbReference>
<evidence type="ECO:0000259" key="3">
    <source>
        <dbReference type="Pfam" id="PF04548"/>
    </source>
</evidence>
<dbReference type="AlphaFoldDB" id="A0A8S3SX19"/>
<dbReference type="GO" id="GO:0005525">
    <property type="term" value="F:GTP binding"/>
    <property type="evidence" value="ECO:0007669"/>
    <property type="project" value="InterPro"/>
</dbReference>
<dbReference type="PANTHER" id="PTHR32046">
    <property type="entry name" value="G DOMAIN-CONTAINING PROTEIN"/>
    <property type="match status" value="1"/>
</dbReference>
<protein>
    <recommendedName>
        <fullName evidence="3">AIG1-type G domain-containing protein</fullName>
    </recommendedName>
</protein>